<comment type="similarity">
    <text evidence="1">Belongs to the membrane fusion protein (MFP) (TC 8.A.1) family.</text>
</comment>
<gene>
    <name evidence="6" type="ORF">HOC_11488</name>
</gene>
<dbReference type="GO" id="GO:1990281">
    <property type="term" value="C:efflux pump complex"/>
    <property type="evidence" value="ECO:0007669"/>
    <property type="project" value="TreeGrafter"/>
</dbReference>
<evidence type="ECO:0000313" key="7">
    <source>
        <dbReference type="Proteomes" id="UP000024942"/>
    </source>
</evidence>
<keyword evidence="2" id="KW-0175">Coiled coil</keyword>
<dbReference type="GO" id="GO:0015562">
    <property type="term" value="F:efflux transmembrane transporter activity"/>
    <property type="evidence" value="ECO:0007669"/>
    <property type="project" value="TreeGrafter"/>
</dbReference>
<dbReference type="Proteomes" id="UP000024942">
    <property type="component" value="Unassembled WGS sequence"/>
</dbReference>
<dbReference type="STRING" id="1280953.HOC_11488"/>
<dbReference type="eggNOG" id="COG0845">
    <property type="taxonomic scope" value="Bacteria"/>
</dbReference>
<dbReference type="Gene3D" id="1.10.287.470">
    <property type="entry name" value="Helix hairpin bin"/>
    <property type="match status" value="1"/>
</dbReference>
<proteinExistence type="inferred from homology"/>
<dbReference type="Gene3D" id="2.40.30.170">
    <property type="match status" value="1"/>
</dbReference>
<reference evidence="6 7" key="1">
    <citation type="journal article" date="2014" name="Antonie Van Leeuwenhoek">
        <title>Hyphomonas beringensis sp. nov. and Hyphomonas chukchiensis sp. nov., isolated from surface seawater of the Bering Sea and Chukchi Sea.</title>
        <authorList>
            <person name="Li C."/>
            <person name="Lai Q."/>
            <person name="Li G."/>
            <person name="Dong C."/>
            <person name="Wang J."/>
            <person name="Liao Y."/>
            <person name="Shao Z."/>
        </authorList>
    </citation>
    <scope>NUCLEOTIDE SEQUENCE [LARGE SCALE GENOMIC DNA]</scope>
    <source>
        <strain evidence="6 7">SCH89</strain>
    </source>
</reference>
<dbReference type="PANTHER" id="PTHR30469:SF11">
    <property type="entry name" value="BLL4320 PROTEIN"/>
    <property type="match status" value="1"/>
</dbReference>
<keyword evidence="3" id="KW-0472">Membrane</keyword>
<dbReference type="InterPro" id="IPR058625">
    <property type="entry name" value="MdtA-like_BSH"/>
</dbReference>
<protein>
    <submittedName>
        <fullName evidence="6">RND family efflux transporter MFP subunit</fullName>
    </submittedName>
</protein>
<dbReference type="PANTHER" id="PTHR30469">
    <property type="entry name" value="MULTIDRUG RESISTANCE PROTEIN MDTA"/>
    <property type="match status" value="1"/>
</dbReference>
<dbReference type="NCBIfam" id="TIGR01730">
    <property type="entry name" value="RND_mfp"/>
    <property type="match status" value="1"/>
</dbReference>
<dbReference type="PATRIC" id="fig|1280953.3.peg.2316"/>
<evidence type="ECO:0000256" key="2">
    <source>
        <dbReference type="SAM" id="Coils"/>
    </source>
</evidence>
<dbReference type="Gene3D" id="2.40.50.100">
    <property type="match status" value="1"/>
</dbReference>
<dbReference type="RefSeq" id="WP_051624800.1">
    <property type="nucleotide sequence ID" value="NZ_ARYL01000016.1"/>
</dbReference>
<name>A0A059G6S1_9PROT</name>
<keyword evidence="7" id="KW-1185">Reference proteome</keyword>
<dbReference type="AlphaFoldDB" id="A0A059G6S1"/>
<dbReference type="OrthoDB" id="9813967at2"/>
<evidence type="ECO:0000256" key="1">
    <source>
        <dbReference type="ARBA" id="ARBA00009477"/>
    </source>
</evidence>
<evidence type="ECO:0000313" key="6">
    <source>
        <dbReference type="EMBL" id="KDA02183.1"/>
    </source>
</evidence>
<dbReference type="InterPro" id="IPR058624">
    <property type="entry name" value="MdtA-like_HH"/>
</dbReference>
<dbReference type="EMBL" id="ARYL01000016">
    <property type="protein sequence ID" value="KDA02183.1"/>
    <property type="molecule type" value="Genomic_DNA"/>
</dbReference>
<keyword evidence="3" id="KW-0812">Transmembrane</keyword>
<feature type="domain" description="Multidrug resistance protein MdtA-like barrel-sandwich hybrid" evidence="5">
    <location>
        <begin position="95"/>
        <end position="221"/>
    </location>
</feature>
<dbReference type="Gene3D" id="2.40.420.20">
    <property type="match status" value="1"/>
</dbReference>
<comment type="caution">
    <text evidence="6">The sequence shown here is derived from an EMBL/GenBank/DDBJ whole genome shotgun (WGS) entry which is preliminary data.</text>
</comment>
<organism evidence="6 7">
    <name type="scientific">Hyphomonas oceanitis SCH89</name>
    <dbReference type="NCBI Taxonomy" id="1280953"/>
    <lineage>
        <taxon>Bacteria</taxon>
        <taxon>Pseudomonadati</taxon>
        <taxon>Pseudomonadota</taxon>
        <taxon>Alphaproteobacteria</taxon>
        <taxon>Hyphomonadales</taxon>
        <taxon>Hyphomonadaceae</taxon>
        <taxon>Hyphomonas</taxon>
    </lineage>
</organism>
<dbReference type="Pfam" id="PF25917">
    <property type="entry name" value="BSH_RND"/>
    <property type="match status" value="1"/>
</dbReference>
<keyword evidence="3" id="KW-1133">Transmembrane helix</keyword>
<accession>A0A059G6S1</accession>
<evidence type="ECO:0000259" key="5">
    <source>
        <dbReference type="Pfam" id="PF25917"/>
    </source>
</evidence>
<feature type="transmembrane region" description="Helical" evidence="3">
    <location>
        <begin position="23"/>
        <end position="43"/>
    </location>
</feature>
<evidence type="ECO:0000259" key="4">
    <source>
        <dbReference type="Pfam" id="PF25876"/>
    </source>
</evidence>
<dbReference type="SUPFAM" id="SSF111369">
    <property type="entry name" value="HlyD-like secretion proteins"/>
    <property type="match status" value="1"/>
</dbReference>
<feature type="domain" description="Multidrug resistance protein MdtA-like alpha-helical hairpin" evidence="4">
    <location>
        <begin position="126"/>
        <end position="194"/>
    </location>
</feature>
<sequence>MTPSDPYQGDTAREKRPTFLKGLIFLVILALVGGGLVFAAFQLRSAEGPKVATVAPEPLVVSVLPVRLASEFKIDESYSGLAEARRKSQLGFSTGGRIEAISADVGDRVKAGTTLARLDTRSLGAQLASAQATVEEARASHNLALNTVERQRTLKAQGHVSQQRVDEAEAQASTSMARIEAAKAQADTLRVQIDLARITAPFDGVVTARMSDEGAIAAPGTPILELVESGHLEARIGLPSVSAIRLTPGDIYTLVADTGPVDAKLRTVTGVIDADRRTVAAMFDIENPGNLPAGSVVRLSMEREIDEPGFWVPVKAMSTASRGLWTVFVAAPVEGGGWRAEPRPVEMVHSEGGRGFVRGPVQEGDRVIVDGLQRIAPGMPVTPRDPALADAPNGG</sequence>
<dbReference type="InterPro" id="IPR006143">
    <property type="entry name" value="RND_pump_MFP"/>
</dbReference>
<dbReference type="Pfam" id="PF25876">
    <property type="entry name" value="HH_MFP_RND"/>
    <property type="match status" value="1"/>
</dbReference>
<evidence type="ECO:0000256" key="3">
    <source>
        <dbReference type="SAM" id="Phobius"/>
    </source>
</evidence>
<feature type="coiled-coil region" evidence="2">
    <location>
        <begin position="165"/>
        <end position="199"/>
    </location>
</feature>